<accession>A0A0F9LYQ1</accession>
<comment type="caution">
    <text evidence="1">The sequence shown here is derived from an EMBL/GenBank/DDBJ whole genome shotgun (WGS) entry which is preliminary data.</text>
</comment>
<reference evidence="1" key="1">
    <citation type="journal article" date="2015" name="Nature">
        <title>Complex archaea that bridge the gap between prokaryotes and eukaryotes.</title>
        <authorList>
            <person name="Spang A."/>
            <person name="Saw J.H."/>
            <person name="Jorgensen S.L."/>
            <person name="Zaremba-Niedzwiedzka K."/>
            <person name="Martijn J."/>
            <person name="Lind A.E."/>
            <person name="van Eijk R."/>
            <person name="Schleper C."/>
            <person name="Guy L."/>
            <person name="Ettema T.J."/>
        </authorList>
    </citation>
    <scope>NUCLEOTIDE SEQUENCE</scope>
</reference>
<name>A0A0F9LYQ1_9ZZZZ</name>
<gene>
    <name evidence="1" type="ORF">LCGC14_1139610</name>
</gene>
<dbReference type="EMBL" id="LAZR01005396">
    <property type="protein sequence ID" value="KKN00270.1"/>
    <property type="molecule type" value="Genomic_DNA"/>
</dbReference>
<proteinExistence type="predicted"/>
<sequence>MKIGGIPHKGRKSLSTRLFMKWRRLELGWRRWRDPEMRKAAAEAMERRNPFNPINKRKR</sequence>
<evidence type="ECO:0000313" key="1">
    <source>
        <dbReference type="EMBL" id="KKN00270.1"/>
    </source>
</evidence>
<organism evidence="1">
    <name type="scientific">marine sediment metagenome</name>
    <dbReference type="NCBI Taxonomy" id="412755"/>
    <lineage>
        <taxon>unclassified sequences</taxon>
        <taxon>metagenomes</taxon>
        <taxon>ecological metagenomes</taxon>
    </lineage>
</organism>
<dbReference type="AlphaFoldDB" id="A0A0F9LYQ1"/>
<protein>
    <submittedName>
        <fullName evidence="1">Uncharacterized protein</fullName>
    </submittedName>
</protein>